<comment type="cofactor">
    <cofactor evidence="2">
        <name>heme</name>
        <dbReference type="ChEBI" id="CHEBI:30413"/>
    </cofactor>
</comment>
<dbReference type="PRINTS" id="PR00385">
    <property type="entry name" value="P450"/>
</dbReference>
<protein>
    <submittedName>
        <fullName evidence="3">Cytochrome P450 3A13</fullName>
    </submittedName>
</protein>
<dbReference type="Gene3D" id="1.10.630.10">
    <property type="entry name" value="Cytochrome P450"/>
    <property type="match status" value="1"/>
</dbReference>
<dbReference type="PANTHER" id="PTHR24305:SF166">
    <property type="entry name" value="CYTOCHROME P450 12A4, MITOCHONDRIAL-RELATED"/>
    <property type="match status" value="1"/>
</dbReference>
<gene>
    <name evidence="3" type="ORF">PENSUB_14116</name>
</gene>
<dbReference type="EMBL" id="MNBE01000099">
    <property type="protein sequence ID" value="OKP14337.1"/>
    <property type="molecule type" value="Genomic_DNA"/>
</dbReference>
<dbReference type="InterPro" id="IPR001128">
    <property type="entry name" value="Cyt_P450"/>
</dbReference>
<evidence type="ECO:0000256" key="2">
    <source>
        <dbReference type="PIRSR" id="PIRSR602401-1"/>
    </source>
</evidence>
<comment type="similarity">
    <text evidence="1">Belongs to the cytochrome P450 family.</text>
</comment>
<organism evidence="3 4">
    <name type="scientific">Penicillium subrubescens</name>
    <dbReference type="NCBI Taxonomy" id="1316194"/>
    <lineage>
        <taxon>Eukaryota</taxon>
        <taxon>Fungi</taxon>
        <taxon>Dikarya</taxon>
        <taxon>Ascomycota</taxon>
        <taxon>Pezizomycotina</taxon>
        <taxon>Eurotiomycetes</taxon>
        <taxon>Eurotiomycetidae</taxon>
        <taxon>Eurotiales</taxon>
        <taxon>Aspergillaceae</taxon>
        <taxon>Penicillium</taxon>
    </lineage>
</organism>
<keyword evidence="2" id="KW-0408">Iron</keyword>
<dbReference type="PANTHER" id="PTHR24305">
    <property type="entry name" value="CYTOCHROME P450"/>
    <property type="match status" value="1"/>
</dbReference>
<dbReference type="GO" id="GO:0043386">
    <property type="term" value="P:mycotoxin biosynthetic process"/>
    <property type="evidence" value="ECO:0007669"/>
    <property type="project" value="UniProtKB-ARBA"/>
</dbReference>
<dbReference type="Pfam" id="PF00067">
    <property type="entry name" value="p450"/>
    <property type="match status" value="1"/>
</dbReference>
<sequence length="553" mass="61263">MSAAEVALLSCVLQTSILCRLYPSQSTAVIAGWSVVTSLFLLATWKLYLWPLWFSPLRNLPEPPGGHRLRGHVKLVPNERSGMPLQDWINEVPNSGLIRYRMRFNKEVIFVTNPKGLSEVLVQKSYEFAKPAKLRLGLGRILGVGLIVAEGNEHKRQRKLLMPAFSHRHIKNLYPIFWDKSVALARVLEESITQNVGQSTKVFDVADWLARATLDILGAAGLGEEFDTLHNPDNEICSAYRNVFEQKPPKGILAMGLFLLREALTTALRLPRNDSISAATKTLTGVARRLIAGKRAKVSTEESEGGGLDIISVALASDSFTDSMLENHLLTFLAAGHETTATSMTWALYALCLYPDVQKKLRDEIRSRLSHILDEASAAPMTAELLDSLPYLHAVCNEVFRIYPPAGLTRRVAVKNTSILGQFIPKGTEIVISPRALNVSQELWGPDAGIFNPNRWLKPSQANTGGGLTNFSFMTFLHGEYNEIFLIIESRSFRFLGPRSCIGQGFARGEFASLLAALAGTFEMTLAEESEIFIETGLTSRPKGGLRVQFRRV</sequence>
<dbReference type="InterPro" id="IPR050121">
    <property type="entry name" value="Cytochrome_P450_monoxygenase"/>
</dbReference>
<proteinExistence type="inferred from homology"/>
<dbReference type="GO" id="GO:0005506">
    <property type="term" value="F:iron ion binding"/>
    <property type="evidence" value="ECO:0007669"/>
    <property type="project" value="InterPro"/>
</dbReference>
<dbReference type="SUPFAM" id="SSF48264">
    <property type="entry name" value="Cytochrome P450"/>
    <property type="match status" value="1"/>
</dbReference>
<dbReference type="Proteomes" id="UP000186955">
    <property type="component" value="Unassembled WGS sequence"/>
</dbReference>
<reference evidence="3 4" key="1">
    <citation type="submission" date="2016-10" db="EMBL/GenBank/DDBJ databases">
        <title>Genome sequence of the ascomycete fungus Penicillium subrubescens.</title>
        <authorList>
            <person name="De Vries R.P."/>
            <person name="Peng M."/>
            <person name="Dilokpimol A."/>
            <person name="Hilden K."/>
            <person name="Makela M.R."/>
            <person name="Grigoriev I."/>
            <person name="Riley R."/>
            <person name="Granchi Z."/>
        </authorList>
    </citation>
    <scope>NUCLEOTIDE SEQUENCE [LARGE SCALE GENOMIC DNA]</scope>
    <source>
        <strain evidence="3 4">CBS 132785</strain>
    </source>
</reference>
<dbReference type="InterPro" id="IPR036396">
    <property type="entry name" value="Cyt_P450_sf"/>
</dbReference>
<keyword evidence="4" id="KW-1185">Reference proteome</keyword>
<evidence type="ECO:0000313" key="3">
    <source>
        <dbReference type="EMBL" id="OKP14337.1"/>
    </source>
</evidence>
<keyword evidence="2" id="KW-0349">Heme</keyword>
<comment type="caution">
    <text evidence="3">The sequence shown here is derived from an EMBL/GenBank/DDBJ whole genome shotgun (WGS) entry which is preliminary data.</text>
</comment>
<dbReference type="PRINTS" id="PR00463">
    <property type="entry name" value="EP450I"/>
</dbReference>
<feature type="binding site" description="axial binding residue" evidence="2">
    <location>
        <position position="501"/>
    </location>
    <ligand>
        <name>heme</name>
        <dbReference type="ChEBI" id="CHEBI:30413"/>
    </ligand>
    <ligandPart>
        <name>Fe</name>
        <dbReference type="ChEBI" id="CHEBI:18248"/>
    </ligandPart>
</feature>
<dbReference type="STRING" id="1316194.A0A1Q5UPC6"/>
<evidence type="ECO:0000256" key="1">
    <source>
        <dbReference type="ARBA" id="ARBA00010617"/>
    </source>
</evidence>
<dbReference type="AlphaFoldDB" id="A0A1Q5UPC6"/>
<dbReference type="InterPro" id="IPR002401">
    <property type="entry name" value="Cyt_P450_E_grp-I"/>
</dbReference>
<name>A0A1Q5UPC6_9EURO</name>
<dbReference type="GO" id="GO:0004497">
    <property type="term" value="F:monooxygenase activity"/>
    <property type="evidence" value="ECO:0007669"/>
    <property type="project" value="InterPro"/>
</dbReference>
<accession>A0A1Q5UPC6</accession>
<keyword evidence="2" id="KW-0479">Metal-binding</keyword>
<dbReference type="GO" id="GO:0020037">
    <property type="term" value="F:heme binding"/>
    <property type="evidence" value="ECO:0007669"/>
    <property type="project" value="InterPro"/>
</dbReference>
<dbReference type="CDD" id="cd11069">
    <property type="entry name" value="CYP_FUM15-like"/>
    <property type="match status" value="1"/>
</dbReference>
<dbReference type="GO" id="GO:0016705">
    <property type="term" value="F:oxidoreductase activity, acting on paired donors, with incorporation or reduction of molecular oxygen"/>
    <property type="evidence" value="ECO:0007669"/>
    <property type="project" value="InterPro"/>
</dbReference>
<evidence type="ECO:0000313" key="4">
    <source>
        <dbReference type="Proteomes" id="UP000186955"/>
    </source>
</evidence>